<dbReference type="InterPro" id="IPR013783">
    <property type="entry name" value="Ig-like_fold"/>
</dbReference>
<dbReference type="RefSeq" id="WP_111445887.1">
    <property type="nucleotide sequence ID" value="NZ_QKZK01000014.1"/>
</dbReference>
<gene>
    <name evidence="4" type="ORF">LX69_02034</name>
</gene>
<dbReference type="InterPro" id="IPR026444">
    <property type="entry name" value="Secre_tail"/>
</dbReference>
<keyword evidence="1" id="KW-0677">Repeat</keyword>
<evidence type="ECO:0000313" key="4">
    <source>
        <dbReference type="EMBL" id="PZX16159.1"/>
    </source>
</evidence>
<evidence type="ECO:0000256" key="2">
    <source>
        <dbReference type="SAM" id="SignalP"/>
    </source>
</evidence>
<comment type="caution">
    <text evidence="4">The sequence shown here is derived from an EMBL/GenBank/DDBJ whole genome shotgun (WGS) entry which is preliminary data.</text>
</comment>
<evidence type="ECO:0000313" key="5">
    <source>
        <dbReference type="Proteomes" id="UP000249239"/>
    </source>
</evidence>
<feature type="domain" description="Fibronectin type-III" evidence="3">
    <location>
        <begin position="598"/>
        <end position="702"/>
    </location>
</feature>
<dbReference type="InterPro" id="IPR003961">
    <property type="entry name" value="FN3_dom"/>
</dbReference>
<keyword evidence="5" id="KW-1185">Reference proteome</keyword>
<feature type="signal peptide" evidence="2">
    <location>
        <begin position="1"/>
        <end position="22"/>
    </location>
</feature>
<dbReference type="PANTHER" id="PTHR24251">
    <property type="entry name" value="OVOCHYMASE-RELATED"/>
    <property type="match status" value="1"/>
</dbReference>
<dbReference type="Pfam" id="PF13004">
    <property type="entry name" value="BACON"/>
    <property type="match status" value="4"/>
</dbReference>
<reference evidence="4 5" key="1">
    <citation type="submission" date="2018-06" db="EMBL/GenBank/DDBJ databases">
        <title>Genomic Encyclopedia of Archaeal and Bacterial Type Strains, Phase II (KMG-II): from individual species to whole genera.</title>
        <authorList>
            <person name="Goeker M."/>
        </authorList>
    </citation>
    <scope>NUCLEOTIDE SEQUENCE [LARGE SCALE GENOMIC DNA]</scope>
    <source>
        <strain evidence="4 5">DSM 6779</strain>
    </source>
</reference>
<dbReference type="Proteomes" id="UP000249239">
    <property type="component" value="Unassembled WGS sequence"/>
</dbReference>
<keyword evidence="2" id="KW-0732">Signal</keyword>
<dbReference type="OrthoDB" id="1490335at2"/>
<dbReference type="Gene3D" id="2.60.120.290">
    <property type="entry name" value="Spermadhesin, CUB domain"/>
    <property type="match status" value="2"/>
</dbReference>
<organism evidence="4 5">
    <name type="scientific">Breznakibacter xylanolyticus</name>
    <dbReference type="NCBI Taxonomy" id="990"/>
    <lineage>
        <taxon>Bacteria</taxon>
        <taxon>Pseudomonadati</taxon>
        <taxon>Bacteroidota</taxon>
        <taxon>Bacteroidia</taxon>
        <taxon>Marinilabiliales</taxon>
        <taxon>Marinilabiliaceae</taxon>
        <taxon>Breznakibacter</taxon>
    </lineage>
</organism>
<evidence type="ECO:0000259" key="3">
    <source>
        <dbReference type="PROSITE" id="PS50853"/>
    </source>
</evidence>
<proteinExistence type="predicted"/>
<dbReference type="EMBL" id="QKZK01000014">
    <property type="protein sequence ID" value="PZX16159.1"/>
    <property type="molecule type" value="Genomic_DNA"/>
</dbReference>
<dbReference type="NCBIfam" id="TIGR04183">
    <property type="entry name" value="Por_Secre_tail"/>
    <property type="match status" value="1"/>
</dbReference>
<name>A0A2W7Q3F3_9BACT</name>
<protein>
    <submittedName>
        <fullName evidence="4">Putative secreted protein (Por secretion system target)</fullName>
    </submittedName>
</protein>
<dbReference type="CDD" id="cd14948">
    <property type="entry name" value="BACON"/>
    <property type="match status" value="6"/>
</dbReference>
<dbReference type="Gene3D" id="2.60.40.10">
    <property type="entry name" value="Immunoglobulins"/>
    <property type="match status" value="6"/>
</dbReference>
<feature type="chain" id="PRO_5015986410" evidence="2">
    <location>
        <begin position="23"/>
        <end position="1302"/>
    </location>
</feature>
<dbReference type="PROSITE" id="PS50853">
    <property type="entry name" value="FN3"/>
    <property type="match status" value="1"/>
</dbReference>
<sequence>MKTLSILLLCFVSIYLTGNAQSFTPIAGSGFNYDAIANSSGTGASSITQPLMPGVCFYAKDFQSTLNPIAPPLGLPMDGVIVSTYRPEISFQLRDYSQPNVLLVGLDNDHETFRFNTPTPYATLALLMTNNYPSSVCVEVNFADQTRLFYNFNTKAWNNTSNPALKGCGALNPTTDQYLGTADDYNLFDYLLAIPDTAKNKNIVSVRFSKSDIGSKLYVLALSGSNSSPYTGYAPTPVLEGNVTVDAPVKYTDAGGEWFCYPNGTTHKTTFIPADPTKKIRLNFDFFQTFCVYDIMKIYNGKETDPAKLIAQYYISITNDQKEVIATNPDGALTCVYTTNTFYPHLGWNATVSQITLHTNDLKALSLRPLSTTPPNDEAIAVYLKLRNYSTSPVKGADYNILFTAPDGTELAKVAGKDIEPGIIDSVAASILFANPMQVKATIDYPADLNPADNATSFTAIAPMPQIKMGNATATIDNREFLFFDEGGINFNYSNATNYTLTLRPDKAGHAVRIRFTMLATEANYDFISIYNSATANPSALMANVAQDDGKVPDILKSITASNDDGALTIVFTSDNGVTRKGWEALVDRISTLTPDSPPTVVTLAAINVTETSAMLRGTLTATGQPNSVVRGFCFSTTNPEPTLTDSRIDMDATTATGDYASPIDQLVAGTTYHVRAYATNSTGTAYGATTSFITPILSVSSNTVTIEGEGGTAPIELTANTAWASSIPADWLSLSPSSGNENTTLTISAAANPLTILRSVTITLQASGVASKNIVVTQLAGAPTLAIATTTNLLESIGGQSTINVVSNTTWSVASDEEWLHADANSGNGTSSFTITATDNPGVSQRSGTITVTADGVADQSIVITQQGATPTLMVQPPTANLPAEGGTTSLLITSNTNWMAATATPWMSITPATGDQNGIATITTTANTAPEERSGVITFTAPDITPVQVIITQNAQGVIFSISPQTLSLPSSAGTASLVITSNTPWTLTSDAPWLTPDTENGTGNATLMLTHLANPLAQSRTASCTILANGVMPQTVVITQEAAAIILSSTTTSLTLNAEEDNQTIDIMCNADWVAHTTADWLSLSPQAGSGNGTLILSTLNNPSTEDRQTTVTIMVDDDHQVALSIMQTGSPATLEVSHPSIVFDADGGSQTIQITSNTDWQLTPPEQEWLRIWVMKSSEGSISVSAPVNPTHEERTVTLTLITTSGELMRTITVTQAPGESTDNAATEASPAWHIDYCNDTQTIRLHNVDGPVTLTDLTGRIIMTEQINGEKNISTQNMKRGIYLVQWNDKTIKMVIR</sequence>
<evidence type="ECO:0000256" key="1">
    <source>
        <dbReference type="ARBA" id="ARBA00022737"/>
    </source>
</evidence>
<dbReference type="InterPro" id="IPR035914">
    <property type="entry name" value="Sperma_CUB_dom_sf"/>
</dbReference>
<dbReference type="SUPFAM" id="SSF49854">
    <property type="entry name" value="Spermadhesin, CUB domain"/>
    <property type="match status" value="2"/>
</dbReference>
<accession>A0A2W7Q3F3</accession>
<dbReference type="Pfam" id="PF19190">
    <property type="entry name" value="BACON_2"/>
    <property type="match status" value="2"/>
</dbReference>
<dbReference type="InterPro" id="IPR024361">
    <property type="entry name" value="BACON"/>
</dbReference>